<dbReference type="InterPro" id="IPR004108">
    <property type="entry name" value="Fe_hydrogenase_lsu_C"/>
</dbReference>
<comment type="caution">
    <text evidence="12">The sequence shown here is derived from an EMBL/GenBank/DDBJ whole genome shotgun (WGS) entry which is preliminary data.</text>
</comment>
<organism evidence="12 13">
    <name type="scientific">Cryomyces minteri</name>
    <dbReference type="NCBI Taxonomy" id="331657"/>
    <lineage>
        <taxon>Eukaryota</taxon>
        <taxon>Fungi</taxon>
        <taxon>Dikarya</taxon>
        <taxon>Ascomycota</taxon>
        <taxon>Pezizomycotina</taxon>
        <taxon>Dothideomycetes</taxon>
        <taxon>Dothideomycetes incertae sedis</taxon>
        <taxon>Cryomyces</taxon>
    </lineage>
</organism>
<evidence type="ECO:0000256" key="10">
    <source>
        <dbReference type="SAM" id="MobiDB-lite"/>
    </source>
</evidence>
<evidence type="ECO:0000313" key="13">
    <source>
        <dbReference type="Proteomes" id="UP000308768"/>
    </source>
</evidence>
<feature type="compositionally biased region" description="Acidic residues" evidence="10">
    <location>
        <begin position="533"/>
        <end position="544"/>
    </location>
</feature>
<dbReference type="AlphaFoldDB" id="A0A4U0VEB0"/>
<dbReference type="SUPFAM" id="SSF53920">
    <property type="entry name" value="Fe-only hydrogenase"/>
    <property type="match status" value="1"/>
</dbReference>
<evidence type="ECO:0000256" key="6">
    <source>
        <dbReference type="ARBA" id="ARBA00023004"/>
    </source>
</evidence>
<name>A0A4U0VEB0_9PEZI</name>
<comment type="function">
    <text evidence="8">Component of the cytosolic Fe/S protein assembly machinery. Required for maturation of extramitochondrial Fe/S proteins. May play a role in the transfer of pre-assembled Fe/S clusters to target apoproteins.</text>
</comment>
<dbReference type="Pfam" id="PF02906">
    <property type="entry name" value="Fe_hyd_lg_C"/>
    <property type="match status" value="1"/>
</dbReference>
<dbReference type="OrthoDB" id="10253113at2759"/>
<gene>
    <name evidence="12" type="ORF">B0A49_12540</name>
</gene>
<dbReference type="GO" id="GO:0046872">
    <property type="term" value="F:metal ion binding"/>
    <property type="evidence" value="ECO:0007669"/>
    <property type="project" value="UniProtKB-KW"/>
</dbReference>
<dbReference type="FunFam" id="3.40.50.1780:FF:000004">
    <property type="entry name" value="Cytosolic Fe-S cluster assembly factor nar1"/>
    <property type="match status" value="1"/>
</dbReference>
<feature type="domain" description="Iron hydrogenase large subunit C-terminal" evidence="11">
    <location>
        <begin position="124"/>
        <end position="468"/>
    </location>
</feature>
<keyword evidence="7" id="KW-0411">Iron-sulfur</keyword>
<dbReference type="GO" id="GO:0051539">
    <property type="term" value="F:4 iron, 4 sulfur cluster binding"/>
    <property type="evidence" value="ECO:0007669"/>
    <property type="project" value="UniProtKB-KW"/>
</dbReference>
<keyword evidence="5" id="KW-0479">Metal-binding</keyword>
<evidence type="ECO:0000256" key="3">
    <source>
        <dbReference type="ARBA" id="ARBA00017073"/>
    </source>
</evidence>
<sequence>MSAILSADDLNDFISPGVACIKPIETLPKQSPEDASNAYEVTTEDRVAASNPPPAQISLTDCLACSGCVTSAEAVLVSLQSHSEVLNTLNAYQELRLPWLAGAADTRNGIEDGVKHTTTQGKLFIASVSPQVRASLAATYGVTEREAGHMISQLLSGPQGLRSGGQHGSGFTWVLDTNVIREAALVAAANEVMEALGPKSSGPKRPILTSACPGWICYAEKTHPHILPHLSQLKSPQALAGTLVKSVLAQQYGVSPDSVFHVAVMPCFDKKLEASREELTDVHWKQDEESKQGVRDVDCVITARELLMLADSRGISFPALPRRPLSRRDRIAFPDPQLGAFLFPRGRRRSKKTAPEAGSSGGYLWHIMQTYQSQHPGSSIHIQRGRNADVVDYTLHSATNEPLLKAARYYGFRNIQNLVRRLKPAKQSRMPGAKMGGSRRPGAAVAAAGMDYAYVEVMACPGGCTNGGGQIKVGDVAGLRGARSGIENGGDQVVAPAQKEWLARVDEAYFSASDPGSDASDGDGDQEMVGADDGVEAGDGDDDV</sequence>
<comment type="similarity">
    <text evidence="1">Belongs to the NARF family.</text>
</comment>
<evidence type="ECO:0000256" key="8">
    <source>
        <dbReference type="ARBA" id="ARBA00025099"/>
    </source>
</evidence>
<evidence type="ECO:0000256" key="7">
    <source>
        <dbReference type="ARBA" id="ARBA00023014"/>
    </source>
</evidence>
<keyword evidence="13" id="KW-1185">Reference proteome</keyword>
<reference evidence="12 13" key="1">
    <citation type="submission" date="2017-03" db="EMBL/GenBank/DDBJ databases">
        <title>Genomes of endolithic fungi from Antarctica.</title>
        <authorList>
            <person name="Coleine C."/>
            <person name="Masonjones S."/>
            <person name="Stajich J.E."/>
        </authorList>
    </citation>
    <scope>NUCLEOTIDE SEQUENCE [LARGE SCALE GENOMIC DNA]</scope>
    <source>
        <strain evidence="12 13">CCFEE 5187</strain>
    </source>
</reference>
<dbReference type="InterPro" id="IPR009016">
    <property type="entry name" value="Fe_hydrogenase"/>
</dbReference>
<evidence type="ECO:0000256" key="2">
    <source>
        <dbReference type="ARBA" id="ARBA00015854"/>
    </source>
</evidence>
<accession>A0A4U0VEB0</accession>
<dbReference type="Gene3D" id="3.40.950.10">
    <property type="entry name" value="Fe-only Hydrogenase (Larger Subunit), Chain L, domain 3"/>
    <property type="match status" value="1"/>
</dbReference>
<feature type="region of interest" description="Disordered" evidence="10">
    <location>
        <begin position="509"/>
        <end position="544"/>
    </location>
</feature>
<evidence type="ECO:0000259" key="11">
    <source>
        <dbReference type="Pfam" id="PF02906"/>
    </source>
</evidence>
<evidence type="ECO:0000256" key="9">
    <source>
        <dbReference type="ARBA" id="ARBA00031269"/>
    </source>
</evidence>
<dbReference type="EMBL" id="NAJN01002889">
    <property type="protein sequence ID" value="TKA47354.1"/>
    <property type="molecule type" value="Genomic_DNA"/>
</dbReference>
<evidence type="ECO:0000313" key="12">
    <source>
        <dbReference type="EMBL" id="TKA47354.1"/>
    </source>
</evidence>
<dbReference type="STRING" id="331657.A0A4U0VEB0"/>
<evidence type="ECO:0000256" key="5">
    <source>
        <dbReference type="ARBA" id="ARBA00022723"/>
    </source>
</evidence>
<protein>
    <recommendedName>
        <fullName evidence="2">Cytosolic Fe-S cluster assembly factor NAR1</fullName>
    </recommendedName>
    <alternativeName>
        <fullName evidence="3">Cytosolic Fe-S cluster assembly factor nar1</fullName>
    </alternativeName>
    <alternativeName>
        <fullName evidence="9">Nuclear architecture-related protein 1</fullName>
    </alternativeName>
</protein>
<keyword evidence="6" id="KW-0408">Iron</keyword>
<dbReference type="Proteomes" id="UP000308768">
    <property type="component" value="Unassembled WGS sequence"/>
</dbReference>
<dbReference type="Gene3D" id="3.40.50.1780">
    <property type="match status" value="1"/>
</dbReference>
<keyword evidence="4" id="KW-0004">4Fe-4S</keyword>
<feature type="non-terminal residue" evidence="12">
    <location>
        <position position="544"/>
    </location>
</feature>
<evidence type="ECO:0000256" key="4">
    <source>
        <dbReference type="ARBA" id="ARBA00022485"/>
    </source>
</evidence>
<proteinExistence type="inferred from homology"/>
<dbReference type="FunFam" id="3.30.70.20:FF:000042">
    <property type="entry name" value="Cytosolic Fe-S cluster assembly factor NAR1"/>
    <property type="match status" value="1"/>
</dbReference>
<dbReference type="InterPro" id="IPR050340">
    <property type="entry name" value="Cytosolic_Fe-S_CAF"/>
</dbReference>
<dbReference type="PANTHER" id="PTHR11615">
    <property type="entry name" value="NITRATE, FORMATE, IRON DEHYDROGENASE"/>
    <property type="match status" value="1"/>
</dbReference>
<evidence type="ECO:0000256" key="1">
    <source>
        <dbReference type="ARBA" id="ARBA00006596"/>
    </source>
</evidence>